<evidence type="ECO:0000313" key="2">
    <source>
        <dbReference type="Proteomes" id="UP001204015"/>
    </source>
</evidence>
<dbReference type="RefSeq" id="WP_252761778.1">
    <property type="nucleotide sequence ID" value="NZ_JAMXLY010000057.1"/>
</dbReference>
<organism evidence="1 2">
    <name type="scientific">Segatella cerevisiae</name>
    <dbReference type="NCBI Taxonomy" id="2053716"/>
    <lineage>
        <taxon>Bacteria</taxon>
        <taxon>Pseudomonadati</taxon>
        <taxon>Bacteroidota</taxon>
        <taxon>Bacteroidia</taxon>
        <taxon>Bacteroidales</taxon>
        <taxon>Prevotellaceae</taxon>
        <taxon>Segatella</taxon>
    </lineage>
</organism>
<name>A0ABT1BZB2_9BACT</name>
<evidence type="ECO:0000313" key="1">
    <source>
        <dbReference type="EMBL" id="MCO6026423.1"/>
    </source>
</evidence>
<dbReference type="EMBL" id="JAMXLY010000057">
    <property type="protein sequence ID" value="MCO6026423.1"/>
    <property type="molecule type" value="Genomic_DNA"/>
</dbReference>
<dbReference type="Proteomes" id="UP001204015">
    <property type="component" value="Unassembled WGS sequence"/>
</dbReference>
<reference evidence="1 2" key="1">
    <citation type="submission" date="2022-06" db="EMBL/GenBank/DDBJ databases">
        <title>A taxonomic note on the genus Prevotella: Description of four novel genera and emended description of the genera Hallella and Xylanibacter.</title>
        <authorList>
            <person name="Hitch T.C.A."/>
        </authorList>
    </citation>
    <scope>NUCLEOTIDE SEQUENCE [LARGE SCALE GENOMIC DNA]</scope>
    <source>
        <strain evidence="1 2">DSM 100619</strain>
    </source>
</reference>
<keyword evidence="2" id="KW-1185">Reference proteome</keyword>
<accession>A0ABT1BZB2</accession>
<sequence>MKHISLYLWIFLNVFLLDIAPGYSINKDTTITVIGTVSDSFLGIPIKSKVYLINMDSTVVDSTECTIADKNAVFTFEIPNKAHEYIVECNQYGYDSSCKKINIKGYKRQQEIVAGTFLLKKKQESDIYKSVNLHEVAVKATKIQMVNKGDTLVYDASAFVLADGSLLKDLINIMPGAEIRDNDEIYVQGKKIDYLTLNGKDFFKGKNKVMLDNLPYFTIQEIKVYSKEKTEKEKLMSMSKQKDYVMDVNLKKKFMQSSLLNGEAGIGTNNRKLGRIFNLLLSPRTNLAVFGNANNINEENKPRKDGDWNPSKVLQGETNTRQVGFYLNTENKSKNINEELDVLYNGSCYKERGHSLQEMFASEGNINSSSHSSLKDDNRQVNVNNLLSFGNSKFMGSLISNFTYKNHNSRNDKYDSTYQVLPINVETENYADKSHELKLSSTLNLAEAFPWGDLMAITLEGNYQNDSPDKSVWLWHDNDSISSYGRNYANDLRGHNYNYTFNVRYHYNPTSDWQITPYIEAKHEYKDKYNQYYILGDSITDAVNEIGILPSDLSNTSLPIDMANSNHYTNRKNEFNFGVDFDYSNDKREFSLELPISSTDENIHYQTNHLDTTAHRSYVRFEPQVKYTTFGNNRFSVSYQMSKVEPLMENLMPYADATNPLSIKINNKFLKSKTEHQVDMNISFHPDSILLTWWLGVNGKITHHDWGTKIVFNPTDGSFIYEKSNVEKANWNVQFSSGMSWNFDTQKRWTLSFNDYIAYIHNVDFDISYNQFSDVLSTVNTTTAGVKANLDYRLGKLSFGLIGKIDGRFSRGSRSDFTKISTCDYRYGGNVQYMIPGVSLNLGTDINMYSRRGYESHEMNTNDFIWNVFLSKGFLKGKLIAKIDAFDILHQLSNKQYTVDAQGRTESWNQSVPRYVMFSLILNLYKGK</sequence>
<comment type="caution">
    <text evidence="1">The sequence shown here is derived from an EMBL/GenBank/DDBJ whole genome shotgun (WGS) entry which is preliminary data.</text>
</comment>
<protein>
    <submittedName>
        <fullName evidence="1">Outer membrane beta-barrel family protein</fullName>
    </submittedName>
</protein>
<gene>
    <name evidence="1" type="ORF">NG821_11350</name>
</gene>
<proteinExistence type="predicted"/>